<feature type="binding site" evidence="7">
    <location>
        <position position="41"/>
    </location>
    <ligand>
        <name>Zn(2+)</name>
        <dbReference type="ChEBI" id="CHEBI:29105"/>
    </ligand>
</feature>
<dbReference type="HOGENOM" id="CLU_053879_3_1_9"/>
<dbReference type="SMART" id="SM00947">
    <property type="entry name" value="Pro_CA"/>
    <property type="match status" value="1"/>
</dbReference>
<dbReference type="PANTHER" id="PTHR11002">
    <property type="entry name" value="CARBONIC ANHYDRASE"/>
    <property type="match status" value="1"/>
</dbReference>
<keyword evidence="5" id="KW-0456">Lyase</keyword>
<comment type="similarity">
    <text evidence="1">Belongs to the beta-class carbonic anhydrase family.</text>
</comment>
<evidence type="ECO:0000256" key="3">
    <source>
        <dbReference type="ARBA" id="ARBA00022723"/>
    </source>
</evidence>
<evidence type="ECO:0000313" key="8">
    <source>
        <dbReference type="EMBL" id="ADI00276.1"/>
    </source>
</evidence>
<evidence type="ECO:0000256" key="7">
    <source>
        <dbReference type="PIRSR" id="PIRSR601765-1"/>
    </source>
</evidence>
<organism evidence="8 9">
    <name type="scientific">Bacillus selenitireducens (strain ATCC 700615 / DSM 15326 / MLS10)</name>
    <dbReference type="NCBI Taxonomy" id="439292"/>
    <lineage>
        <taxon>Bacteria</taxon>
        <taxon>Bacillati</taxon>
        <taxon>Bacillota</taxon>
        <taxon>Bacilli</taxon>
        <taxon>Bacillales</taxon>
        <taxon>Bacillaceae</taxon>
        <taxon>Salisediminibacterium</taxon>
    </lineage>
</organism>
<dbReference type="InterPro" id="IPR036874">
    <property type="entry name" value="Carbonic_anhydrase_sf"/>
</dbReference>
<feature type="binding site" evidence="7">
    <location>
        <position position="100"/>
    </location>
    <ligand>
        <name>Zn(2+)</name>
        <dbReference type="ChEBI" id="CHEBI:29105"/>
    </ligand>
</feature>
<dbReference type="SUPFAM" id="SSF53056">
    <property type="entry name" value="beta-carbonic anhydrase, cab"/>
    <property type="match status" value="1"/>
</dbReference>
<dbReference type="AlphaFoldDB" id="D6XYK7"/>
<proteinExistence type="inferred from homology"/>
<dbReference type="Pfam" id="PF00484">
    <property type="entry name" value="Pro_CA"/>
    <property type="match status" value="1"/>
</dbReference>
<dbReference type="Gene3D" id="3.40.1050.10">
    <property type="entry name" value="Carbonic anhydrase"/>
    <property type="match status" value="1"/>
</dbReference>
<evidence type="ECO:0000256" key="1">
    <source>
        <dbReference type="ARBA" id="ARBA00006217"/>
    </source>
</evidence>
<dbReference type="STRING" id="439292.Bsel_2784"/>
<dbReference type="PANTHER" id="PTHR11002:SF76">
    <property type="entry name" value="CARBONIC ANHYDRASE"/>
    <property type="match status" value="1"/>
</dbReference>
<dbReference type="GO" id="GO:0008270">
    <property type="term" value="F:zinc ion binding"/>
    <property type="evidence" value="ECO:0007669"/>
    <property type="project" value="InterPro"/>
</dbReference>
<protein>
    <recommendedName>
        <fullName evidence="2">carbonic anhydrase</fullName>
        <ecNumber evidence="2">4.2.1.1</ecNumber>
    </recommendedName>
</protein>
<name>D6XYK7_BACIE</name>
<dbReference type="eggNOG" id="COG0288">
    <property type="taxonomic scope" value="Bacteria"/>
</dbReference>
<dbReference type="InterPro" id="IPR001765">
    <property type="entry name" value="Carbonic_anhydrase"/>
</dbReference>
<keyword evidence="9" id="KW-1185">Reference proteome</keyword>
<feature type="binding site" evidence="7">
    <location>
        <position position="43"/>
    </location>
    <ligand>
        <name>Zn(2+)</name>
        <dbReference type="ChEBI" id="CHEBI:29105"/>
    </ligand>
</feature>
<keyword evidence="3 7" id="KW-0479">Metal-binding</keyword>
<keyword evidence="4 7" id="KW-0862">Zinc</keyword>
<evidence type="ECO:0000256" key="2">
    <source>
        <dbReference type="ARBA" id="ARBA00012925"/>
    </source>
</evidence>
<comment type="cofactor">
    <cofactor evidence="7">
        <name>Zn(2+)</name>
        <dbReference type="ChEBI" id="CHEBI:29105"/>
    </cofactor>
    <text evidence="7">Binds 1 zinc ion per subunit.</text>
</comment>
<dbReference type="RefSeq" id="WP_013173689.1">
    <property type="nucleotide sequence ID" value="NC_014219.1"/>
</dbReference>
<dbReference type="GO" id="GO:0004089">
    <property type="term" value="F:carbonate dehydratase activity"/>
    <property type="evidence" value="ECO:0007669"/>
    <property type="project" value="UniProtKB-EC"/>
</dbReference>
<sequence>MDRKKLEQGNEAFITKMKEIRPDFFDELKKGQTPDYFVLACSDSRSDPDTIFSALPGTMFVHRNVANQVVHDDESLTIGLYYAMRVLHVKALLILGHTGCGGVMAARQGLANEFLDPWLDHVKENIQGVDQLNADDNQFVRQNIRNQLVNLKDHPVYRDIGKGIPIVGALFHLETGQIEWID</sequence>
<gene>
    <name evidence="8" type="ordered locus">Bsel_2784</name>
</gene>
<feature type="binding site" evidence="7">
    <location>
        <position position="97"/>
    </location>
    <ligand>
        <name>Zn(2+)</name>
        <dbReference type="ChEBI" id="CHEBI:29105"/>
    </ligand>
</feature>
<evidence type="ECO:0000256" key="4">
    <source>
        <dbReference type="ARBA" id="ARBA00022833"/>
    </source>
</evidence>
<dbReference type="OrthoDB" id="9769739at2"/>
<comment type="catalytic activity">
    <reaction evidence="6">
        <text>hydrogencarbonate + H(+) = CO2 + H2O</text>
        <dbReference type="Rhea" id="RHEA:10748"/>
        <dbReference type="ChEBI" id="CHEBI:15377"/>
        <dbReference type="ChEBI" id="CHEBI:15378"/>
        <dbReference type="ChEBI" id="CHEBI:16526"/>
        <dbReference type="ChEBI" id="CHEBI:17544"/>
        <dbReference type="EC" id="4.2.1.1"/>
    </reaction>
</comment>
<evidence type="ECO:0000256" key="6">
    <source>
        <dbReference type="ARBA" id="ARBA00048348"/>
    </source>
</evidence>
<dbReference type="EC" id="4.2.1.1" evidence="2"/>
<dbReference type="Proteomes" id="UP000000271">
    <property type="component" value="Chromosome"/>
</dbReference>
<evidence type="ECO:0000313" key="9">
    <source>
        <dbReference type="Proteomes" id="UP000000271"/>
    </source>
</evidence>
<reference evidence="8" key="1">
    <citation type="submission" date="2009-10" db="EMBL/GenBank/DDBJ databases">
        <title>Complete sequence of Bacillus selenitireducens MLS10.</title>
        <authorList>
            <consortium name="US DOE Joint Genome Institute"/>
            <person name="Lucas S."/>
            <person name="Copeland A."/>
            <person name="Lapidus A."/>
            <person name="Glavina del Rio T."/>
            <person name="Dalin E."/>
            <person name="Tice H."/>
            <person name="Bruce D."/>
            <person name="Goodwin L."/>
            <person name="Pitluck S."/>
            <person name="Sims D."/>
            <person name="Brettin T."/>
            <person name="Detter J.C."/>
            <person name="Han C."/>
            <person name="Larimer F."/>
            <person name="Land M."/>
            <person name="Hauser L."/>
            <person name="Kyrpides N."/>
            <person name="Ovchinnikova G."/>
            <person name="Stolz J."/>
        </authorList>
    </citation>
    <scope>NUCLEOTIDE SEQUENCE [LARGE SCALE GENOMIC DNA]</scope>
    <source>
        <strain evidence="8">MLS10</strain>
    </source>
</reference>
<dbReference type="EMBL" id="CP001791">
    <property type="protein sequence ID" value="ADI00276.1"/>
    <property type="molecule type" value="Genomic_DNA"/>
</dbReference>
<accession>D6XYK7</accession>
<dbReference type="KEGG" id="bse:Bsel_2784"/>
<evidence type="ECO:0000256" key="5">
    <source>
        <dbReference type="ARBA" id="ARBA00023239"/>
    </source>
</evidence>